<dbReference type="EMBL" id="PVTT01000001">
    <property type="protein sequence ID" value="PRY94915.1"/>
    <property type="molecule type" value="Genomic_DNA"/>
</dbReference>
<dbReference type="NCBIfam" id="TIGR00654">
    <property type="entry name" value="PhzF_family"/>
    <property type="match status" value="1"/>
</dbReference>
<organism evidence="3 4">
    <name type="scientific">Hasllibacter halocynthiae</name>
    <dbReference type="NCBI Taxonomy" id="595589"/>
    <lineage>
        <taxon>Bacteria</taxon>
        <taxon>Pseudomonadati</taxon>
        <taxon>Pseudomonadota</taxon>
        <taxon>Alphaproteobacteria</taxon>
        <taxon>Rhodobacterales</taxon>
        <taxon>Roseobacteraceae</taxon>
        <taxon>Hasllibacter</taxon>
    </lineage>
</organism>
<dbReference type="PANTHER" id="PTHR13774:SF32">
    <property type="entry name" value="ANTISENSE-ENHANCING SEQUENCE 1"/>
    <property type="match status" value="1"/>
</dbReference>
<dbReference type="GO" id="GO:0016853">
    <property type="term" value="F:isomerase activity"/>
    <property type="evidence" value="ECO:0007669"/>
    <property type="project" value="UniProtKB-KW"/>
</dbReference>
<dbReference type="RefSeq" id="WP_106159363.1">
    <property type="nucleotide sequence ID" value="NZ_PVTT01000001.1"/>
</dbReference>
<evidence type="ECO:0000313" key="3">
    <source>
        <dbReference type="EMBL" id="PRY94915.1"/>
    </source>
</evidence>
<dbReference type="SUPFAM" id="SSF54506">
    <property type="entry name" value="Diaminopimelate epimerase-like"/>
    <property type="match status" value="1"/>
</dbReference>
<sequence>MRYEVWDVFTEAAFGGNPLAVVWDEGLDTPEMQAIASEFGFSETVFLADASPGGARARIFTPTQEVPFAGHPAIGAACALAADGHGPGMVLDLAVGPIRVLAESGGAAFTVPGPLRRIEAIPAHVVAGCTGLAEADLGPCERASVGLPFVIAEVPDATVLSQAAPHVDAFRQAAEDFPSPLDFAIYLWTRTGGEVRARMFAPLDEIPEDPATGSAAAALAALIAEGGGPDRLTVRQGGEMGRPSRILTRAVVEGGAVTEVRVAGPAVRVMSGTLHV</sequence>
<reference evidence="3 4" key="1">
    <citation type="submission" date="2018-03" db="EMBL/GenBank/DDBJ databases">
        <title>Genomic Encyclopedia of Archaeal and Bacterial Type Strains, Phase II (KMG-II): from individual species to whole genera.</title>
        <authorList>
            <person name="Goeker M."/>
        </authorList>
    </citation>
    <scope>NUCLEOTIDE SEQUENCE [LARGE SCALE GENOMIC DNA]</scope>
    <source>
        <strain evidence="3 4">DSM 29318</strain>
    </source>
</reference>
<dbReference type="PANTHER" id="PTHR13774">
    <property type="entry name" value="PHENAZINE BIOSYNTHESIS PROTEIN"/>
    <property type="match status" value="1"/>
</dbReference>
<evidence type="ECO:0000256" key="1">
    <source>
        <dbReference type="ARBA" id="ARBA00008270"/>
    </source>
</evidence>
<dbReference type="AlphaFoldDB" id="A0A2T0X7N9"/>
<dbReference type="PIRSF" id="PIRSF016184">
    <property type="entry name" value="PhzC_PhzF"/>
    <property type="match status" value="1"/>
</dbReference>
<dbReference type="OrthoDB" id="9788221at2"/>
<dbReference type="InterPro" id="IPR003719">
    <property type="entry name" value="Phenazine_PhzF-like"/>
</dbReference>
<gene>
    <name evidence="3" type="ORF">BCF33_0518</name>
</gene>
<dbReference type="Gene3D" id="3.10.310.10">
    <property type="entry name" value="Diaminopimelate Epimerase, Chain A, domain 1"/>
    <property type="match status" value="2"/>
</dbReference>
<dbReference type="Proteomes" id="UP000238801">
    <property type="component" value="Unassembled WGS sequence"/>
</dbReference>
<proteinExistence type="inferred from homology"/>
<name>A0A2T0X7N9_9RHOB</name>
<evidence type="ECO:0000256" key="2">
    <source>
        <dbReference type="PIRSR" id="PIRSR016184-1"/>
    </source>
</evidence>
<comment type="caution">
    <text evidence="3">The sequence shown here is derived from an EMBL/GenBank/DDBJ whole genome shotgun (WGS) entry which is preliminary data.</text>
</comment>
<dbReference type="Pfam" id="PF02567">
    <property type="entry name" value="PhzC-PhzF"/>
    <property type="match status" value="1"/>
</dbReference>
<feature type="active site" evidence="2">
    <location>
        <position position="43"/>
    </location>
</feature>
<evidence type="ECO:0000313" key="4">
    <source>
        <dbReference type="Proteomes" id="UP000238801"/>
    </source>
</evidence>
<comment type="similarity">
    <text evidence="1">Belongs to the PhzF family.</text>
</comment>
<keyword evidence="3" id="KW-0413">Isomerase</keyword>
<keyword evidence="4" id="KW-1185">Reference proteome</keyword>
<accession>A0A2T0X7N9</accession>
<protein>
    <submittedName>
        <fullName evidence="3">Trans-2,3-dihydro-3-hydroxyanthranilate isomerase</fullName>
    </submittedName>
</protein>
<dbReference type="GO" id="GO:0005737">
    <property type="term" value="C:cytoplasm"/>
    <property type="evidence" value="ECO:0007669"/>
    <property type="project" value="TreeGrafter"/>
</dbReference>